<sequence length="68" mass="7794">QKENNADNALTEEKFASIMAKSQKYPEFKNYNNVMQTADYLINNALENGNVEVQLSNIQNQIQEELAK</sequence>
<dbReference type="AlphaFoldDB" id="A0A844EEM1"/>
<evidence type="ECO:0000313" key="1">
    <source>
        <dbReference type="EMBL" id="MSE22807.1"/>
    </source>
</evidence>
<comment type="caution">
    <text evidence="1">The sequence shown here is derived from an EMBL/GenBank/DDBJ whole genome shotgun (WGS) entry which is preliminary data.</text>
</comment>
<organism evidence="1 2">
    <name type="scientific">Lentilactobacillus parabuchneri</name>
    <dbReference type="NCBI Taxonomy" id="152331"/>
    <lineage>
        <taxon>Bacteria</taxon>
        <taxon>Bacillati</taxon>
        <taxon>Bacillota</taxon>
        <taxon>Bacilli</taxon>
        <taxon>Lactobacillales</taxon>
        <taxon>Lactobacillaceae</taxon>
        <taxon>Lentilactobacillus</taxon>
    </lineage>
</organism>
<protein>
    <submittedName>
        <fullName evidence="1">Sugar ABC transporter substrate-binding protein</fullName>
    </submittedName>
</protein>
<feature type="non-terminal residue" evidence="1">
    <location>
        <position position="1"/>
    </location>
</feature>
<reference evidence="1 2" key="1">
    <citation type="submission" date="2019-11" db="EMBL/GenBank/DDBJ databases">
        <title>Draft Genome Sequence of Plant Growth-Promoting Rhizosphere-Associated Bacteria.</title>
        <authorList>
            <person name="Vasilyev I.Y."/>
            <person name="Radchenko V."/>
            <person name="Ilnitskaya E.V."/>
        </authorList>
    </citation>
    <scope>NUCLEOTIDE SEQUENCE [LARGE SCALE GENOMIC DNA]</scope>
    <source>
        <strain evidence="1 2">VRA_07sq_f</strain>
    </source>
</reference>
<evidence type="ECO:0000313" key="2">
    <source>
        <dbReference type="Proteomes" id="UP000491237"/>
    </source>
</evidence>
<name>A0A844EEM1_9LACO</name>
<dbReference type="Proteomes" id="UP000491237">
    <property type="component" value="Unassembled WGS sequence"/>
</dbReference>
<dbReference type="EMBL" id="WKKY01001573">
    <property type="protein sequence ID" value="MSE22807.1"/>
    <property type="molecule type" value="Genomic_DNA"/>
</dbReference>
<gene>
    <name evidence="1" type="ORF">GKC44_16565</name>
</gene>
<accession>A0A844EEM1</accession>
<proteinExistence type="predicted"/>